<dbReference type="STRING" id="519441.Smon_0149"/>
<sequence length="267" mass="30253">MKKLILSLLLIIGLFSFSSKIPKVNKKYEVKNTKSNSYKKTKIKEMEKNIEIENVLEVNKTINVEKVEPILKPSKKRKLNISGPRYRIDGNISTLPIYYTKIKKIGYYAYKSLSFLPEWKVQVSPLFDITFGPKISANLLYGLNGDNTVAKTESDKSIIIMSASLGTEVDFNYRLRDNLKMYAGIETQIGLGEKINTKSGTYYNGQIGKDNEIESYLPYTNSKIFTSLKTIYVAKVAIGFKVNDKYNVAFFGGYGKGNFGIEFGHTF</sequence>
<dbReference type="AlphaFoldDB" id="D1AWG3"/>
<dbReference type="EMBL" id="CP001779">
    <property type="protein sequence ID" value="ACZ00639.1"/>
    <property type="molecule type" value="Genomic_DNA"/>
</dbReference>
<dbReference type="RefSeq" id="WP_012858197.1">
    <property type="nucleotide sequence ID" value="NC_013515.1"/>
</dbReference>
<keyword evidence="2" id="KW-1185">Reference proteome</keyword>
<reference evidence="1 2" key="1">
    <citation type="journal article" date="2009" name="Stand. Genomic Sci.">
        <title>Complete genome sequence of Streptobacillus moniliformis type strain (9901T).</title>
        <authorList>
            <person name="Nolan M."/>
            <person name="Gronow S."/>
            <person name="Lapidus A."/>
            <person name="Ivanova N."/>
            <person name="Copeland A."/>
            <person name="Lucas S."/>
            <person name="Del Rio T.G."/>
            <person name="Chen F."/>
            <person name="Tice H."/>
            <person name="Pitluck S."/>
            <person name="Cheng J.F."/>
            <person name="Sims D."/>
            <person name="Meincke L."/>
            <person name="Bruce D."/>
            <person name="Goodwin L."/>
            <person name="Brettin T."/>
            <person name="Han C."/>
            <person name="Detter J.C."/>
            <person name="Ovchinikova G."/>
            <person name="Pati A."/>
            <person name="Mavromatis K."/>
            <person name="Mikhailova N."/>
            <person name="Chen A."/>
            <person name="Palaniappan K."/>
            <person name="Land M."/>
            <person name="Hauser L."/>
            <person name="Chang Y.J."/>
            <person name="Jeffries C.D."/>
            <person name="Rohde M."/>
            <person name="Sproer C."/>
            <person name="Goker M."/>
            <person name="Bristow J."/>
            <person name="Eisen J.A."/>
            <person name="Markowitz V."/>
            <person name="Hugenholtz P."/>
            <person name="Kyrpides N.C."/>
            <person name="Klenk H.P."/>
            <person name="Chain P."/>
        </authorList>
    </citation>
    <scope>NUCLEOTIDE SEQUENCE [LARGE SCALE GENOMIC DNA]</scope>
    <source>
        <strain evidence="2">ATCC 14647 / DSM 12112 / NCTC 10651 / 9901</strain>
    </source>
</reference>
<accession>D1AWG3</accession>
<proteinExistence type="predicted"/>
<gene>
    <name evidence="1" type="ordered locus">Smon_0149</name>
</gene>
<evidence type="ECO:0008006" key="3">
    <source>
        <dbReference type="Google" id="ProtNLM"/>
    </source>
</evidence>
<dbReference type="Proteomes" id="UP000002072">
    <property type="component" value="Chromosome"/>
</dbReference>
<dbReference type="HOGENOM" id="CLU_094978_0_0_0"/>
<evidence type="ECO:0000313" key="1">
    <source>
        <dbReference type="EMBL" id="ACZ00639.1"/>
    </source>
</evidence>
<evidence type="ECO:0000313" key="2">
    <source>
        <dbReference type="Proteomes" id="UP000002072"/>
    </source>
</evidence>
<dbReference type="OrthoDB" id="95536at2"/>
<name>D1AWG3_STRM9</name>
<dbReference type="KEGG" id="smf:Smon_0149"/>
<dbReference type="GeneID" id="29673643"/>
<protein>
    <recommendedName>
        <fullName evidence="3">Outer membrane protein beta-barrel domain-containing protein</fullName>
    </recommendedName>
</protein>
<organism evidence="1 2">
    <name type="scientific">Streptobacillus moniliformis (strain ATCC 14647 / DSM 12112 / NCTC 10651 / 9901)</name>
    <dbReference type="NCBI Taxonomy" id="519441"/>
    <lineage>
        <taxon>Bacteria</taxon>
        <taxon>Fusobacteriati</taxon>
        <taxon>Fusobacteriota</taxon>
        <taxon>Fusobacteriia</taxon>
        <taxon>Fusobacteriales</taxon>
        <taxon>Leptotrichiaceae</taxon>
        <taxon>Streptobacillus</taxon>
    </lineage>
</organism>